<evidence type="ECO:0000259" key="5">
    <source>
        <dbReference type="Pfam" id="PF00389"/>
    </source>
</evidence>
<dbReference type="STRING" id="1220579.GCA_001571345_00356"/>
<evidence type="ECO:0000313" key="7">
    <source>
        <dbReference type="EMBL" id="PYD58055.1"/>
    </source>
</evidence>
<protein>
    <submittedName>
        <fullName evidence="7">D-2-hydroxyacid dehydrogenase</fullName>
    </submittedName>
</protein>
<dbReference type="InterPro" id="IPR006139">
    <property type="entry name" value="D-isomer_2_OHA_DH_cat_dom"/>
</dbReference>
<dbReference type="Pfam" id="PF02826">
    <property type="entry name" value="2-Hacid_dh_C"/>
    <property type="match status" value="1"/>
</dbReference>
<evidence type="ECO:0000256" key="3">
    <source>
        <dbReference type="ARBA" id="ARBA00023027"/>
    </source>
</evidence>
<dbReference type="Gene3D" id="3.40.50.720">
    <property type="entry name" value="NAD(P)-binding Rossmann-like Domain"/>
    <property type="match status" value="2"/>
</dbReference>
<dbReference type="Pfam" id="PF00389">
    <property type="entry name" value="2-Hacid_dh"/>
    <property type="match status" value="1"/>
</dbReference>
<dbReference type="InterPro" id="IPR006140">
    <property type="entry name" value="D-isomer_DH_NAD-bd"/>
</dbReference>
<dbReference type="SUPFAM" id="SSF52283">
    <property type="entry name" value="Formate/glycerate dehydrogenase catalytic domain-like"/>
    <property type="match status" value="1"/>
</dbReference>
<gene>
    <name evidence="7" type="ORF">CFR75_03045</name>
</gene>
<evidence type="ECO:0000256" key="4">
    <source>
        <dbReference type="RuleBase" id="RU003719"/>
    </source>
</evidence>
<sequence length="323" mass="35314">MNKIWAGSQPQVCVGHAYYDLKGEMEKRPNPPPCTQVKTLKDLEAVIGEAEVLVISMLWKNHLLDLAPKLKLVQSVSAGVDHYDHDKFRARGIHLCSAQGVNANAVSDHALALMLSLSRRLYEARDDQHNSFWRPTSTDQATRLQELNGKTVLIVGFGGIGARVARLCQAFGMNVIAMRRRVTADAPAGVRMITNDKFIETLPQADMVVLTCPLTPETFGMVGVEALAAMRPDAQLINVARGKVVDEQALITALEKGQIAGAALDTFVEEPLPESSPLWKMPNVIVTPHAAGETQFYERNVVDILMKNISALENGTALTNQIV</sequence>
<organism evidence="7 8">
    <name type="scientific">Komagataeibacter xylinus</name>
    <name type="common">Gluconacetobacter xylinus</name>
    <dbReference type="NCBI Taxonomy" id="28448"/>
    <lineage>
        <taxon>Bacteria</taxon>
        <taxon>Pseudomonadati</taxon>
        <taxon>Pseudomonadota</taxon>
        <taxon>Alphaproteobacteria</taxon>
        <taxon>Acetobacterales</taxon>
        <taxon>Acetobacteraceae</taxon>
        <taxon>Komagataeibacter</taxon>
    </lineage>
</organism>
<dbReference type="OrthoDB" id="9793626at2"/>
<name>A0A318PQK7_KOMXY</name>
<feature type="domain" description="D-isomer specific 2-hydroxyacid dehydrogenase catalytic" evidence="5">
    <location>
        <begin position="41"/>
        <end position="322"/>
    </location>
</feature>
<evidence type="ECO:0000313" key="8">
    <source>
        <dbReference type="Proteomes" id="UP000248257"/>
    </source>
</evidence>
<keyword evidence="8" id="KW-1185">Reference proteome</keyword>
<keyword evidence="2 4" id="KW-0560">Oxidoreductase</keyword>
<evidence type="ECO:0000259" key="6">
    <source>
        <dbReference type="Pfam" id="PF02826"/>
    </source>
</evidence>
<proteinExistence type="inferred from homology"/>
<dbReference type="SUPFAM" id="SSF51735">
    <property type="entry name" value="NAD(P)-binding Rossmann-fold domains"/>
    <property type="match status" value="1"/>
</dbReference>
<dbReference type="AlphaFoldDB" id="A0A318PQK7"/>
<dbReference type="GO" id="GO:0051287">
    <property type="term" value="F:NAD binding"/>
    <property type="evidence" value="ECO:0007669"/>
    <property type="project" value="InterPro"/>
</dbReference>
<dbReference type="CDD" id="cd05300">
    <property type="entry name" value="2-Hacid_dh_1"/>
    <property type="match status" value="1"/>
</dbReference>
<accession>A0A318PQK7</accession>
<dbReference type="FunFam" id="3.40.50.720:FF:000203">
    <property type="entry name" value="D-3-phosphoglycerate dehydrogenase (SerA)"/>
    <property type="match status" value="1"/>
</dbReference>
<evidence type="ECO:0000256" key="1">
    <source>
        <dbReference type="ARBA" id="ARBA00005854"/>
    </source>
</evidence>
<comment type="similarity">
    <text evidence="1 4">Belongs to the D-isomer specific 2-hydroxyacid dehydrogenase family.</text>
</comment>
<feature type="domain" description="D-isomer specific 2-hydroxyacid dehydrogenase NAD-binding" evidence="6">
    <location>
        <begin position="111"/>
        <end position="291"/>
    </location>
</feature>
<dbReference type="InterPro" id="IPR036291">
    <property type="entry name" value="NAD(P)-bd_dom_sf"/>
</dbReference>
<comment type="caution">
    <text evidence="7">The sequence shown here is derived from an EMBL/GenBank/DDBJ whole genome shotgun (WGS) entry which is preliminary data.</text>
</comment>
<dbReference type="EMBL" id="NKUC01000004">
    <property type="protein sequence ID" value="PYD58055.1"/>
    <property type="molecule type" value="Genomic_DNA"/>
</dbReference>
<reference evidence="7 8" key="1">
    <citation type="submission" date="2017-07" db="EMBL/GenBank/DDBJ databases">
        <title>A draft genome sequence of Komagataeibacter xylinus LMG 1515.</title>
        <authorList>
            <person name="Skraban J."/>
            <person name="Cleenwerck I."/>
            <person name="Vandamme P."/>
            <person name="Trcek J."/>
        </authorList>
    </citation>
    <scope>NUCLEOTIDE SEQUENCE [LARGE SCALE GENOMIC DNA]</scope>
    <source>
        <strain evidence="7 8">LMG 1515</strain>
    </source>
</reference>
<dbReference type="PANTHER" id="PTHR43333:SF1">
    <property type="entry name" value="D-ISOMER SPECIFIC 2-HYDROXYACID DEHYDROGENASE NAD-BINDING DOMAIN-CONTAINING PROTEIN"/>
    <property type="match status" value="1"/>
</dbReference>
<dbReference type="PANTHER" id="PTHR43333">
    <property type="entry name" value="2-HACID_DH_C DOMAIN-CONTAINING PROTEIN"/>
    <property type="match status" value="1"/>
</dbReference>
<dbReference type="RefSeq" id="WP_061271676.1">
    <property type="nucleotide sequence ID" value="NZ_CBCRXN010000001.1"/>
</dbReference>
<dbReference type="GO" id="GO:0016616">
    <property type="term" value="F:oxidoreductase activity, acting on the CH-OH group of donors, NAD or NADP as acceptor"/>
    <property type="evidence" value="ECO:0007669"/>
    <property type="project" value="InterPro"/>
</dbReference>
<evidence type="ECO:0000256" key="2">
    <source>
        <dbReference type="ARBA" id="ARBA00023002"/>
    </source>
</evidence>
<dbReference type="Proteomes" id="UP000248257">
    <property type="component" value="Unassembled WGS sequence"/>
</dbReference>
<keyword evidence="3" id="KW-0520">NAD</keyword>